<sequence>MVGNPSSFGLCDSSSWWKALWHLRIPSKIKLFIWQACHHWIPTLTNLANRNMSVDVSYQICHYRSETTIYALWECSSLKDVHASVLFMSGLCFHSPVQFLDFFCCCLHSLHLHEIEIRSVLLWRIWFHRNQVMHLSVPIELATSFLWAQEYISEYFDAGVPSAVKSLVVKDGVCKWQTPEYGLLKVNTDVAVPKSGKKVGIRIVVRNAQGLVMGSSMQCVQALLSPSMAVLRGIRFVLDSRLLPFVVETDALNVVNLIRR</sequence>
<evidence type="ECO:0000313" key="4">
    <source>
        <dbReference type="Proteomes" id="UP001064489"/>
    </source>
</evidence>
<dbReference type="InterPro" id="IPR052929">
    <property type="entry name" value="RNase_H-like_EbsB-rel"/>
</dbReference>
<dbReference type="InterPro" id="IPR002156">
    <property type="entry name" value="RNaseH_domain"/>
</dbReference>
<evidence type="ECO:0008006" key="5">
    <source>
        <dbReference type="Google" id="ProtNLM"/>
    </source>
</evidence>
<dbReference type="Proteomes" id="UP001064489">
    <property type="component" value="Chromosome 8"/>
</dbReference>
<dbReference type="InterPro" id="IPR026960">
    <property type="entry name" value="RVT-Znf"/>
</dbReference>
<name>A0AAD5IS79_ACENE</name>
<organism evidence="3 4">
    <name type="scientific">Acer negundo</name>
    <name type="common">Box elder</name>
    <dbReference type="NCBI Taxonomy" id="4023"/>
    <lineage>
        <taxon>Eukaryota</taxon>
        <taxon>Viridiplantae</taxon>
        <taxon>Streptophyta</taxon>
        <taxon>Embryophyta</taxon>
        <taxon>Tracheophyta</taxon>
        <taxon>Spermatophyta</taxon>
        <taxon>Magnoliopsida</taxon>
        <taxon>eudicotyledons</taxon>
        <taxon>Gunneridae</taxon>
        <taxon>Pentapetalae</taxon>
        <taxon>rosids</taxon>
        <taxon>malvids</taxon>
        <taxon>Sapindales</taxon>
        <taxon>Sapindaceae</taxon>
        <taxon>Hippocastanoideae</taxon>
        <taxon>Acereae</taxon>
        <taxon>Acer</taxon>
    </lineage>
</organism>
<dbReference type="GO" id="GO:0003676">
    <property type="term" value="F:nucleic acid binding"/>
    <property type="evidence" value="ECO:0007669"/>
    <property type="project" value="InterPro"/>
</dbReference>
<dbReference type="Pfam" id="PF13966">
    <property type="entry name" value="zf-RVT"/>
    <property type="match status" value="1"/>
</dbReference>
<dbReference type="PANTHER" id="PTHR47074:SF79">
    <property type="entry name" value="PUTATIVE-RELATED"/>
    <property type="match status" value="1"/>
</dbReference>
<feature type="domain" description="Reverse transcriptase zinc-binding" evidence="2">
    <location>
        <begin position="13"/>
        <end position="79"/>
    </location>
</feature>
<comment type="caution">
    <text evidence="3">The sequence shown here is derived from an EMBL/GenBank/DDBJ whole genome shotgun (WGS) entry which is preliminary data.</text>
</comment>
<gene>
    <name evidence="3" type="ORF">LWI28_018740</name>
</gene>
<feature type="domain" description="RNase H type-1" evidence="1">
    <location>
        <begin position="187"/>
        <end position="259"/>
    </location>
</feature>
<dbReference type="Pfam" id="PF13456">
    <property type="entry name" value="RVT_3"/>
    <property type="match status" value="1"/>
</dbReference>
<reference evidence="3" key="2">
    <citation type="submission" date="2023-02" db="EMBL/GenBank/DDBJ databases">
        <authorList>
            <person name="Swenson N.G."/>
            <person name="Wegrzyn J.L."/>
            <person name="Mcevoy S.L."/>
        </authorList>
    </citation>
    <scope>NUCLEOTIDE SEQUENCE</scope>
    <source>
        <strain evidence="3">91603</strain>
        <tissue evidence="3">Leaf</tissue>
    </source>
</reference>
<evidence type="ECO:0000259" key="1">
    <source>
        <dbReference type="Pfam" id="PF13456"/>
    </source>
</evidence>
<dbReference type="EMBL" id="JAJSOW010000103">
    <property type="protein sequence ID" value="KAI9174535.1"/>
    <property type="molecule type" value="Genomic_DNA"/>
</dbReference>
<dbReference type="AlphaFoldDB" id="A0AAD5IS79"/>
<accession>A0AAD5IS79</accession>
<proteinExistence type="predicted"/>
<dbReference type="GO" id="GO:0004523">
    <property type="term" value="F:RNA-DNA hybrid ribonuclease activity"/>
    <property type="evidence" value="ECO:0007669"/>
    <property type="project" value="InterPro"/>
</dbReference>
<evidence type="ECO:0000313" key="3">
    <source>
        <dbReference type="EMBL" id="KAI9174535.1"/>
    </source>
</evidence>
<protein>
    <recommendedName>
        <fullName evidence="5">Reverse transcriptase zinc-binding domain-containing protein</fullName>
    </recommendedName>
</protein>
<reference evidence="3" key="1">
    <citation type="journal article" date="2022" name="Plant J.">
        <title>Strategies of tolerance reflected in two North American maple genomes.</title>
        <authorList>
            <person name="McEvoy S.L."/>
            <person name="Sezen U.U."/>
            <person name="Trouern-Trend A."/>
            <person name="McMahon S.M."/>
            <person name="Schaberg P.G."/>
            <person name="Yang J."/>
            <person name="Wegrzyn J.L."/>
            <person name="Swenson N.G."/>
        </authorList>
    </citation>
    <scope>NUCLEOTIDE SEQUENCE</scope>
    <source>
        <strain evidence="3">91603</strain>
    </source>
</reference>
<keyword evidence="4" id="KW-1185">Reference proteome</keyword>
<dbReference type="PANTHER" id="PTHR47074">
    <property type="entry name" value="BNAC02G40300D PROTEIN"/>
    <property type="match status" value="1"/>
</dbReference>
<evidence type="ECO:0000259" key="2">
    <source>
        <dbReference type="Pfam" id="PF13966"/>
    </source>
</evidence>